<dbReference type="PANTHER" id="PTHR46825">
    <property type="entry name" value="D-ALANYL-D-ALANINE-CARBOXYPEPTIDASE/ENDOPEPTIDASE AMPH"/>
    <property type="match status" value="1"/>
</dbReference>
<dbReference type="STRING" id="456.Ljor_1859"/>
<dbReference type="OrthoDB" id="9799367at2"/>
<dbReference type="AlphaFoldDB" id="A0A0W0VBR8"/>
<evidence type="ECO:0000313" key="2">
    <source>
        <dbReference type="EMBL" id="KTD17553.1"/>
    </source>
</evidence>
<dbReference type="InterPro" id="IPR012338">
    <property type="entry name" value="Beta-lactam/transpept-like"/>
</dbReference>
<dbReference type="EC" id="3.4.16.4" evidence="2"/>
<dbReference type="PATRIC" id="fig|456.5.peg.1984"/>
<evidence type="ECO:0000313" key="3">
    <source>
        <dbReference type="Proteomes" id="UP000055035"/>
    </source>
</evidence>
<dbReference type="SUPFAM" id="SSF56601">
    <property type="entry name" value="beta-lactamase/transpeptidase-like"/>
    <property type="match status" value="1"/>
</dbReference>
<dbReference type="RefSeq" id="WP_058471298.1">
    <property type="nucleotide sequence ID" value="NZ_CAAAIC010000008.1"/>
</dbReference>
<proteinExistence type="predicted"/>
<protein>
    <submittedName>
        <fullName evidence="2">Beta-lactamase</fullName>
        <ecNumber evidence="2">3.4.16.4</ecNumber>
    </submittedName>
</protein>
<name>A0A0W0VBR8_9GAMM</name>
<accession>A0A0W0VBR8</accession>
<dbReference type="EMBL" id="LNYJ01000011">
    <property type="protein sequence ID" value="KTD17553.1"/>
    <property type="molecule type" value="Genomic_DNA"/>
</dbReference>
<comment type="caution">
    <text evidence="2">The sequence shown here is derived from an EMBL/GenBank/DDBJ whole genome shotgun (WGS) entry which is preliminary data.</text>
</comment>
<keyword evidence="2" id="KW-0121">Carboxypeptidase</keyword>
<dbReference type="Proteomes" id="UP000055035">
    <property type="component" value="Unassembled WGS sequence"/>
</dbReference>
<dbReference type="GO" id="GO:0009002">
    <property type="term" value="F:serine-type D-Ala-D-Ala carboxypeptidase activity"/>
    <property type="evidence" value="ECO:0007669"/>
    <property type="project" value="UniProtKB-EC"/>
</dbReference>
<evidence type="ECO:0000259" key="1">
    <source>
        <dbReference type="Pfam" id="PF00144"/>
    </source>
</evidence>
<dbReference type="Gene3D" id="3.40.710.10">
    <property type="entry name" value="DD-peptidase/beta-lactamase superfamily"/>
    <property type="match status" value="1"/>
</dbReference>
<keyword evidence="3" id="KW-1185">Reference proteome</keyword>
<sequence length="363" mass="41007">MSFAKLLFDKSRAPFIFLLLIFLALTGFTAETTTEQKIDHLIQTYMKQHAIPGLALAVIMNGKPFILKGYGYGNVQTHKPVTTQTLFALGSISKVLTAFAVMKLVQEDKVHLDDSILTYIPDAPPSWQEVNISQLLSHSSGIPQYHGPHLPWQQLWETMAAKAMQFSPGTSVRYNNFAYIVLGRVIEKVSQQSLENYLQYSMFKPLNMMQTGFPVLLFPSGLASGYRSREGSILPNANQTPWLQMWGSGGIVSNIIDMAKWDMAITAEELLSPSSYRRMWMPVFLKNGQPAGHKDWAWSLGGWQVSYRHGKLVAFKNGAIRGYSSWMVRHIDDHLSIILLTNSNKVPLQRIAEQIYQLMNLQH</sequence>
<keyword evidence="2" id="KW-0378">Hydrolase</keyword>
<dbReference type="InterPro" id="IPR001466">
    <property type="entry name" value="Beta-lactam-related"/>
</dbReference>
<reference evidence="2 3" key="1">
    <citation type="submission" date="2015-11" db="EMBL/GenBank/DDBJ databases">
        <title>Genomic analysis of 38 Legionella species identifies large and diverse effector repertoires.</title>
        <authorList>
            <person name="Burstein D."/>
            <person name="Amaro F."/>
            <person name="Zusman T."/>
            <person name="Lifshitz Z."/>
            <person name="Cohen O."/>
            <person name="Gilbert J.A."/>
            <person name="Pupko T."/>
            <person name="Shuman H.A."/>
            <person name="Segal G."/>
        </authorList>
    </citation>
    <scope>NUCLEOTIDE SEQUENCE [LARGE SCALE GENOMIC DNA]</scope>
    <source>
        <strain evidence="2 3">BL-540</strain>
    </source>
</reference>
<dbReference type="InterPro" id="IPR050491">
    <property type="entry name" value="AmpC-like"/>
</dbReference>
<keyword evidence="2" id="KW-0645">Protease</keyword>
<dbReference type="PANTHER" id="PTHR46825:SF9">
    <property type="entry name" value="BETA-LACTAMASE-RELATED DOMAIN-CONTAINING PROTEIN"/>
    <property type="match status" value="1"/>
</dbReference>
<feature type="domain" description="Beta-lactamase-related" evidence="1">
    <location>
        <begin position="38"/>
        <end position="346"/>
    </location>
</feature>
<gene>
    <name evidence="2" type="ORF">Ljor_1859</name>
</gene>
<organism evidence="2 3">
    <name type="scientific">Legionella jordanis</name>
    <dbReference type="NCBI Taxonomy" id="456"/>
    <lineage>
        <taxon>Bacteria</taxon>
        <taxon>Pseudomonadati</taxon>
        <taxon>Pseudomonadota</taxon>
        <taxon>Gammaproteobacteria</taxon>
        <taxon>Legionellales</taxon>
        <taxon>Legionellaceae</taxon>
        <taxon>Legionella</taxon>
    </lineage>
</organism>
<dbReference type="Pfam" id="PF00144">
    <property type="entry name" value="Beta-lactamase"/>
    <property type="match status" value="1"/>
</dbReference>